<protein>
    <recommendedName>
        <fullName evidence="4">K Homology domain-containing protein</fullName>
    </recommendedName>
</protein>
<feature type="compositionally biased region" description="Low complexity" evidence="3">
    <location>
        <begin position="279"/>
        <end position="288"/>
    </location>
</feature>
<organism evidence="5 6">
    <name type="scientific">Tetradesmus obliquus</name>
    <name type="common">Green alga</name>
    <name type="synonym">Acutodesmus obliquus</name>
    <dbReference type="NCBI Taxonomy" id="3088"/>
    <lineage>
        <taxon>Eukaryota</taxon>
        <taxon>Viridiplantae</taxon>
        <taxon>Chlorophyta</taxon>
        <taxon>core chlorophytes</taxon>
        <taxon>Chlorophyceae</taxon>
        <taxon>CS clade</taxon>
        <taxon>Sphaeropleales</taxon>
        <taxon>Scenedesmaceae</taxon>
        <taxon>Tetradesmus</taxon>
    </lineage>
</organism>
<evidence type="ECO:0000256" key="1">
    <source>
        <dbReference type="ARBA" id="ARBA00022737"/>
    </source>
</evidence>
<dbReference type="SMART" id="SM00322">
    <property type="entry name" value="KH"/>
    <property type="match status" value="4"/>
</dbReference>
<dbReference type="PANTHER" id="PTHR10288">
    <property type="entry name" value="KH DOMAIN CONTAINING RNA BINDING PROTEIN"/>
    <property type="match status" value="1"/>
</dbReference>
<sequence>MGDRGRREPTLGKRGPPFFDQERGGRDRGPSDGLLHFRMLVPAKKAGCVIGKGGDFIQMTKSVTGAKVGVDKPVGGSEERLVHVQGTDDPGAAEPRIQLAVMRTAERIIGDESPDGQLKLPHKASLRMLLFKFQIGAVMGKKGATINEIRNKSGATVKLTTPQPGAPIVPAAERDDELITVSGTSQQLLEALRMITDKLRAVLGGGSGSGDRDRAPGGERGMMMERPGDSNNKRPRGPEPDDRRRGGPGMGPGGPGGPPPDRYGPPGGPGMAGPPPMTHHPLAGQHAGPPGPAGGPPSGPLGALPGPGGSHSNVIAMSLPPAARGVLANNDSVKTEGLAGMVTVEYRVLVPVKRSGVILGGRGGMIQDIRNRTGARVNLFDEEKGCAERILQVLSTEDVQEQRCAAFDAAMDCIHALLRDEPEPMGTVRLILPHGQVGAIMGKAGSTIKELRSVSGCTVHLSAYPDVPRCVKKGEEVMEIRGPRDAAMLASHIALVAIRGNMARGQLIYGYSLPPNAPPPTPRGPPGGGPPAAMPPAGPGGPPIGAVHGGPPGGPYAAAAAAPGGGLPPQGAGYGGGYGGPAGPAGPGSADGRYGAPPPQQQYGAPPGPDPRMQQQQPPLQASGRGSRWDSDARGNAPGHQQQQQVLQQPPPQQQQQQQMQMQHPGMAPPPGAAVVAGQAPMPAPVAAPVPVPAAVAPPPPKARVLLTQEQVTRLRLDDKNQCLQLSALSGATITVSDAVLEGGTREVLLAGSDAQCNTAKNLMEALMRSG</sequence>
<feature type="compositionally biased region" description="Basic and acidic residues" evidence="3">
    <location>
        <begin position="1"/>
        <end position="11"/>
    </location>
</feature>
<proteinExistence type="predicted"/>
<feature type="compositionally biased region" description="Low complexity" evidence="3">
    <location>
        <begin position="637"/>
        <end position="666"/>
    </location>
</feature>
<dbReference type="EMBL" id="CP126218">
    <property type="protein sequence ID" value="WIA19811.1"/>
    <property type="molecule type" value="Genomic_DNA"/>
</dbReference>
<feature type="region of interest" description="Disordered" evidence="3">
    <location>
        <begin position="202"/>
        <end position="316"/>
    </location>
</feature>
<dbReference type="InterPro" id="IPR004087">
    <property type="entry name" value="KH_dom"/>
</dbReference>
<feature type="domain" description="K Homology" evidence="4">
    <location>
        <begin position="342"/>
        <end position="415"/>
    </location>
</feature>
<feature type="region of interest" description="Disordered" evidence="3">
    <location>
        <begin position="514"/>
        <end position="550"/>
    </location>
</feature>
<keyword evidence="2" id="KW-0694">RNA-binding</keyword>
<evidence type="ECO:0000256" key="3">
    <source>
        <dbReference type="SAM" id="MobiDB-lite"/>
    </source>
</evidence>
<evidence type="ECO:0000313" key="6">
    <source>
        <dbReference type="Proteomes" id="UP001244341"/>
    </source>
</evidence>
<dbReference type="Proteomes" id="UP001244341">
    <property type="component" value="Chromosome 11b"/>
</dbReference>
<feature type="compositionally biased region" description="Pro residues" evidence="3">
    <location>
        <begin position="255"/>
        <end position="278"/>
    </location>
</feature>
<reference evidence="5 6" key="1">
    <citation type="submission" date="2023-05" db="EMBL/GenBank/DDBJ databases">
        <title>A 100% complete, gapless, phased diploid assembly of the Scenedesmus obliquus UTEX 3031 genome.</title>
        <authorList>
            <person name="Biondi T.C."/>
            <person name="Hanschen E.R."/>
            <person name="Kwon T."/>
            <person name="Eng W."/>
            <person name="Kruse C.P.S."/>
            <person name="Koehler S.I."/>
            <person name="Kunde Y."/>
            <person name="Gleasner C.D."/>
            <person name="You Mak K.T."/>
            <person name="Polle J."/>
            <person name="Hovde B.T."/>
            <person name="Starkenburg S.R."/>
        </authorList>
    </citation>
    <scope>NUCLEOTIDE SEQUENCE [LARGE SCALE GENOMIC DNA]</scope>
    <source>
        <strain evidence="5 6">DOE0152z</strain>
    </source>
</reference>
<feature type="compositionally biased region" description="Gly residues" evidence="3">
    <location>
        <begin position="572"/>
        <end position="586"/>
    </location>
</feature>
<feature type="compositionally biased region" description="Basic and acidic residues" evidence="3">
    <location>
        <begin position="20"/>
        <end position="30"/>
    </location>
</feature>
<feature type="domain" description="K Homology" evidence="4">
    <location>
        <begin position="33"/>
        <end position="103"/>
    </location>
</feature>
<dbReference type="SUPFAM" id="SSF54791">
    <property type="entry name" value="Eukaryotic type KH-domain (KH-domain type I)"/>
    <property type="match status" value="4"/>
</dbReference>
<dbReference type="InterPro" id="IPR004088">
    <property type="entry name" value="KH_dom_type_1"/>
</dbReference>
<evidence type="ECO:0000313" key="5">
    <source>
        <dbReference type="EMBL" id="WIA19811.1"/>
    </source>
</evidence>
<feature type="compositionally biased region" description="Pro residues" evidence="3">
    <location>
        <begin position="596"/>
        <end position="610"/>
    </location>
</feature>
<dbReference type="PROSITE" id="PS50084">
    <property type="entry name" value="KH_TYPE_1"/>
    <property type="match status" value="4"/>
</dbReference>
<dbReference type="InterPro" id="IPR036612">
    <property type="entry name" value="KH_dom_type_1_sf"/>
</dbReference>
<feature type="region of interest" description="Disordered" evidence="3">
    <location>
        <begin position="1"/>
        <end position="31"/>
    </location>
</feature>
<name>A0ABY8UE89_TETOB</name>
<dbReference type="Pfam" id="PF00013">
    <property type="entry name" value="KH_1"/>
    <property type="match status" value="4"/>
</dbReference>
<evidence type="ECO:0000259" key="4">
    <source>
        <dbReference type="SMART" id="SM00322"/>
    </source>
</evidence>
<keyword evidence="1" id="KW-0677">Repeat</keyword>
<feature type="compositionally biased region" description="Pro residues" evidence="3">
    <location>
        <begin position="289"/>
        <end position="299"/>
    </location>
</feature>
<accession>A0ABY8UE89</accession>
<feature type="domain" description="K Homology" evidence="4">
    <location>
        <begin position="122"/>
        <end position="200"/>
    </location>
</feature>
<dbReference type="Gene3D" id="3.30.1370.10">
    <property type="entry name" value="K Homology domain, type 1"/>
    <property type="match status" value="4"/>
</dbReference>
<feature type="compositionally biased region" description="Basic and acidic residues" evidence="3">
    <location>
        <begin position="210"/>
        <end position="245"/>
    </location>
</feature>
<gene>
    <name evidence="5" type="ORF">OEZ85_005720</name>
</gene>
<feature type="compositionally biased region" description="Pro residues" evidence="3">
    <location>
        <begin position="515"/>
        <end position="542"/>
    </location>
</feature>
<evidence type="ECO:0000256" key="2">
    <source>
        <dbReference type="PROSITE-ProRule" id="PRU00117"/>
    </source>
</evidence>
<keyword evidence="6" id="KW-1185">Reference proteome</keyword>
<feature type="region of interest" description="Disordered" evidence="3">
    <location>
        <begin position="572"/>
        <end position="676"/>
    </location>
</feature>
<feature type="domain" description="K Homology" evidence="4">
    <location>
        <begin position="424"/>
        <end position="503"/>
    </location>
</feature>